<evidence type="ECO:0000313" key="2">
    <source>
        <dbReference type="Proteomes" id="UP000015520"/>
    </source>
</evidence>
<comment type="caution">
    <text evidence="1">The sequence shown here is derived from an EMBL/GenBank/DDBJ whole genome shotgun (WGS) entry which is preliminary data.</text>
</comment>
<name>T0JTR3_9BACT</name>
<sequence length="29" mass="3348">MKTKKMSALQKSINYTKTIESFIKQAESL</sequence>
<evidence type="ECO:0000313" key="1">
    <source>
        <dbReference type="EMBL" id="EQB40362.1"/>
    </source>
</evidence>
<dbReference type="Proteomes" id="UP000015520">
    <property type="component" value="Unassembled WGS sequence"/>
</dbReference>
<proteinExistence type="predicted"/>
<accession>T0JTR3</accession>
<dbReference type="EMBL" id="AUPZ01000002">
    <property type="protein sequence ID" value="EQB40362.1"/>
    <property type="molecule type" value="Genomic_DNA"/>
</dbReference>
<dbReference type="STRING" id="1172190.M947_00775"/>
<keyword evidence="2" id="KW-1185">Reference proteome</keyword>
<organism evidence="1 2">
    <name type="scientific">Sulfurimonas hongkongensis</name>
    <dbReference type="NCBI Taxonomy" id="1172190"/>
    <lineage>
        <taxon>Bacteria</taxon>
        <taxon>Pseudomonadati</taxon>
        <taxon>Campylobacterota</taxon>
        <taxon>Epsilonproteobacteria</taxon>
        <taxon>Campylobacterales</taxon>
        <taxon>Sulfurimonadaceae</taxon>
        <taxon>Sulfurimonas</taxon>
    </lineage>
</organism>
<gene>
    <name evidence="1" type="ORF">M947_00775</name>
</gene>
<reference evidence="1 2" key="1">
    <citation type="submission" date="2013-07" db="EMBL/GenBank/DDBJ databases">
        <title>Sulfurimonas hongkongensis AST-10 Genome Sequencing.</title>
        <authorList>
            <person name="Cai L."/>
            <person name="Zhang T."/>
        </authorList>
    </citation>
    <scope>NUCLEOTIDE SEQUENCE [LARGE SCALE GENOMIC DNA]</scope>
    <source>
        <strain evidence="1 2">AST-10</strain>
    </source>
</reference>
<dbReference type="AlphaFoldDB" id="T0JTR3"/>
<protein>
    <submittedName>
        <fullName evidence="1">Uncharacterized protein</fullName>
    </submittedName>
</protein>